<proteinExistence type="predicted"/>
<organism evidence="2">
    <name type="scientific">marine sediment metagenome</name>
    <dbReference type="NCBI Taxonomy" id="412755"/>
    <lineage>
        <taxon>unclassified sequences</taxon>
        <taxon>metagenomes</taxon>
        <taxon>ecological metagenomes</taxon>
    </lineage>
</organism>
<name>X1CB88_9ZZZZ</name>
<evidence type="ECO:0000256" key="1">
    <source>
        <dbReference type="SAM" id="Coils"/>
    </source>
</evidence>
<reference evidence="2" key="1">
    <citation type="journal article" date="2014" name="Front. Microbiol.">
        <title>High frequency of phylogenetically diverse reductive dehalogenase-homologous genes in deep subseafloor sedimentary metagenomes.</title>
        <authorList>
            <person name="Kawai M."/>
            <person name="Futagami T."/>
            <person name="Toyoda A."/>
            <person name="Takaki Y."/>
            <person name="Nishi S."/>
            <person name="Hori S."/>
            <person name="Arai W."/>
            <person name="Tsubouchi T."/>
            <person name="Morono Y."/>
            <person name="Uchiyama I."/>
            <person name="Ito T."/>
            <person name="Fujiyama A."/>
            <person name="Inagaki F."/>
            <person name="Takami H."/>
        </authorList>
    </citation>
    <scope>NUCLEOTIDE SEQUENCE</scope>
    <source>
        <strain evidence="2">Expedition CK06-06</strain>
    </source>
</reference>
<feature type="coiled-coil region" evidence="1">
    <location>
        <begin position="36"/>
        <end position="63"/>
    </location>
</feature>
<keyword evidence="1" id="KW-0175">Coiled coil</keyword>
<gene>
    <name evidence="2" type="ORF">S01H4_38706</name>
</gene>
<dbReference type="EMBL" id="BART01020893">
    <property type="protein sequence ID" value="GAG93593.1"/>
    <property type="molecule type" value="Genomic_DNA"/>
</dbReference>
<comment type="caution">
    <text evidence="2">The sequence shown here is derived from an EMBL/GenBank/DDBJ whole genome shotgun (WGS) entry which is preliminary data.</text>
</comment>
<accession>X1CB88</accession>
<protein>
    <submittedName>
        <fullName evidence="2">Uncharacterized protein</fullName>
    </submittedName>
</protein>
<dbReference type="AlphaFoldDB" id="X1CB88"/>
<sequence length="87" mass="10038">MSRALSIIVAVVLIVSVTGAAFFLEDRYAKADELKNNEARLTVHIAQDRIQFLQQQVWALEDRCGKDERLMTPDQRTRYRELTTEKG</sequence>
<feature type="non-terminal residue" evidence="2">
    <location>
        <position position="87"/>
    </location>
</feature>
<evidence type="ECO:0000313" key="2">
    <source>
        <dbReference type="EMBL" id="GAG93593.1"/>
    </source>
</evidence>